<dbReference type="EMBL" id="FCNY02000010">
    <property type="protein sequence ID" value="SAL52328.1"/>
    <property type="molecule type" value="Genomic_DNA"/>
</dbReference>
<gene>
    <name evidence="2" type="ORF">AWB70_04331</name>
</gene>
<feature type="region of interest" description="Disordered" evidence="1">
    <location>
        <begin position="121"/>
        <end position="154"/>
    </location>
</feature>
<protein>
    <submittedName>
        <fullName evidence="2">Uncharacterized protein</fullName>
    </submittedName>
</protein>
<sequence length="200" mass="22091">MKDVYETTAAHPLLASAQRQVLSPQNRSTIRRVQGTHCQSAPPHGRSHHSPWSWTGCRGQLGNTETCRLRQLHVHLRIAAVSSRLELNGLLPDRGTRATVCGSQQRAVLLIPALRIGAKKSPDRGFRVRQTQKGSSRGEDSWTERGKGGEPYGTVRPRSAVHQLGHRDVQTTVPVTQRTSVASDLGISRFFGPFAYLTRC</sequence>
<reference evidence="3" key="1">
    <citation type="submission" date="2016-01" db="EMBL/GenBank/DDBJ databases">
        <authorList>
            <person name="Peeters C."/>
        </authorList>
    </citation>
    <scope>NUCLEOTIDE SEQUENCE [LARGE SCALE GENOMIC DNA]</scope>
</reference>
<keyword evidence="3" id="KW-1185">Reference proteome</keyword>
<name>A0A158I6X0_CABCO</name>
<accession>A0A158I6X0</accession>
<dbReference type="Proteomes" id="UP000054740">
    <property type="component" value="Unassembled WGS sequence"/>
</dbReference>
<proteinExistence type="predicted"/>
<evidence type="ECO:0000313" key="2">
    <source>
        <dbReference type="EMBL" id="SAL52328.1"/>
    </source>
</evidence>
<evidence type="ECO:0000256" key="1">
    <source>
        <dbReference type="SAM" id="MobiDB-lite"/>
    </source>
</evidence>
<dbReference type="AlphaFoldDB" id="A0A158I6X0"/>
<evidence type="ECO:0000313" key="3">
    <source>
        <dbReference type="Proteomes" id="UP000054740"/>
    </source>
</evidence>
<organism evidence="2 3">
    <name type="scientific">Caballeronia cordobensis</name>
    <name type="common">Burkholderia cordobensis</name>
    <dbReference type="NCBI Taxonomy" id="1353886"/>
    <lineage>
        <taxon>Bacteria</taxon>
        <taxon>Pseudomonadati</taxon>
        <taxon>Pseudomonadota</taxon>
        <taxon>Betaproteobacteria</taxon>
        <taxon>Burkholderiales</taxon>
        <taxon>Burkholderiaceae</taxon>
        <taxon>Caballeronia</taxon>
    </lineage>
</organism>
<feature type="compositionally biased region" description="Basic and acidic residues" evidence="1">
    <location>
        <begin position="136"/>
        <end position="148"/>
    </location>
</feature>